<feature type="active site" evidence="9">
    <location>
        <position position="53"/>
    </location>
</feature>
<sequence>MTEMNTMDILEVLDHLPHRYPFLLVDKVLDYTLGERLVAQKNVTINEPFFQGHFPQKPVMPGVLILEAMAQATGILAFKTANQKPTDGVLYYFAGIDNARFKQPVVPGDTLIFEVEIVKLKAGIGKFHCKALVDGNLVCEADLMCAKREI</sequence>
<comment type="subcellular location">
    <subcellularLocation>
        <location evidence="1 9">Cytoplasm</location>
    </subcellularLocation>
</comment>
<evidence type="ECO:0000256" key="4">
    <source>
        <dbReference type="ARBA" id="ARBA00022516"/>
    </source>
</evidence>
<organism evidence="10 11">
    <name type="scientific">Gallaecimonas pentaromativorans</name>
    <dbReference type="NCBI Taxonomy" id="584787"/>
    <lineage>
        <taxon>Bacteria</taxon>
        <taxon>Pseudomonadati</taxon>
        <taxon>Pseudomonadota</taxon>
        <taxon>Gammaproteobacteria</taxon>
        <taxon>Enterobacterales</taxon>
        <taxon>Gallaecimonadaceae</taxon>
        <taxon>Gallaecimonas</taxon>
    </lineage>
</organism>
<reference evidence="10 11" key="1">
    <citation type="submission" date="2018-11" db="EMBL/GenBank/DDBJ databases">
        <title>Genomic Encyclopedia of Type Strains, Phase IV (KMG-IV): sequencing the most valuable type-strain genomes for metagenomic binning, comparative biology and taxonomic classification.</title>
        <authorList>
            <person name="Goeker M."/>
        </authorList>
    </citation>
    <scope>NUCLEOTIDE SEQUENCE [LARGE SCALE GENOMIC DNA]</scope>
    <source>
        <strain evidence="10 11">DSM 21945</strain>
    </source>
</reference>
<comment type="caution">
    <text evidence="10">The sequence shown here is derived from an EMBL/GenBank/DDBJ whole genome shotgun (WGS) entry which is preliminary data.</text>
</comment>
<dbReference type="Proteomes" id="UP000268033">
    <property type="component" value="Unassembled WGS sequence"/>
</dbReference>
<evidence type="ECO:0000256" key="9">
    <source>
        <dbReference type="HAMAP-Rule" id="MF_00406"/>
    </source>
</evidence>
<dbReference type="NCBIfam" id="TIGR01750">
    <property type="entry name" value="fabZ"/>
    <property type="match status" value="1"/>
</dbReference>
<name>A0A3N1PIM2_9GAMM</name>
<dbReference type="Pfam" id="PF07977">
    <property type="entry name" value="FabA"/>
    <property type="match status" value="1"/>
</dbReference>
<keyword evidence="6 9" id="KW-0443">Lipid metabolism</keyword>
<gene>
    <name evidence="9" type="primary">fabZ</name>
    <name evidence="10" type="ORF">EDC28_10357</name>
</gene>
<dbReference type="EC" id="4.2.1.59" evidence="9"/>
<dbReference type="InterPro" id="IPR010084">
    <property type="entry name" value="FabZ"/>
</dbReference>
<evidence type="ECO:0000256" key="8">
    <source>
        <dbReference type="ARBA" id="ARBA00025049"/>
    </source>
</evidence>
<comment type="catalytic activity">
    <reaction evidence="9">
        <text>a (3R)-hydroxyacyl-[ACP] = a (2E)-enoyl-[ACP] + H2O</text>
        <dbReference type="Rhea" id="RHEA:13097"/>
        <dbReference type="Rhea" id="RHEA-COMP:9925"/>
        <dbReference type="Rhea" id="RHEA-COMP:9945"/>
        <dbReference type="ChEBI" id="CHEBI:15377"/>
        <dbReference type="ChEBI" id="CHEBI:78784"/>
        <dbReference type="ChEBI" id="CHEBI:78827"/>
        <dbReference type="EC" id="4.2.1.59"/>
    </reaction>
</comment>
<keyword evidence="3 9" id="KW-0963">Cytoplasm</keyword>
<dbReference type="Gene3D" id="3.10.129.10">
    <property type="entry name" value="Hotdog Thioesterase"/>
    <property type="match status" value="1"/>
</dbReference>
<evidence type="ECO:0000313" key="10">
    <source>
        <dbReference type="EMBL" id="ROQ28465.1"/>
    </source>
</evidence>
<dbReference type="RefSeq" id="WP_050657431.1">
    <property type="nucleotide sequence ID" value="NZ_JBLXAC010000001.1"/>
</dbReference>
<dbReference type="NCBIfam" id="NF000582">
    <property type="entry name" value="PRK00006.1"/>
    <property type="match status" value="1"/>
</dbReference>
<dbReference type="GO" id="GO:0009245">
    <property type="term" value="P:lipid A biosynthetic process"/>
    <property type="evidence" value="ECO:0007669"/>
    <property type="project" value="UniProtKB-UniRule"/>
</dbReference>
<dbReference type="HAMAP" id="MF_00406">
    <property type="entry name" value="FabZ"/>
    <property type="match status" value="1"/>
</dbReference>
<evidence type="ECO:0000313" key="11">
    <source>
        <dbReference type="Proteomes" id="UP000268033"/>
    </source>
</evidence>
<dbReference type="AlphaFoldDB" id="A0A3N1PIM2"/>
<keyword evidence="11" id="KW-1185">Reference proteome</keyword>
<dbReference type="EMBL" id="RJUL01000003">
    <property type="protein sequence ID" value="ROQ28465.1"/>
    <property type="molecule type" value="Genomic_DNA"/>
</dbReference>
<dbReference type="GO" id="GO:0016020">
    <property type="term" value="C:membrane"/>
    <property type="evidence" value="ECO:0007669"/>
    <property type="project" value="GOC"/>
</dbReference>
<evidence type="ECO:0000256" key="1">
    <source>
        <dbReference type="ARBA" id="ARBA00004496"/>
    </source>
</evidence>
<dbReference type="InterPro" id="IPR013114">
    <property type="entry name" value="FabA_FabZ"/>
</dbReference>
<evidence type="ECO:0000256" key="3">
    <source>
        <dbReference type="ARBA" id="ARBA00022490"/>
    </source>
</evidence>
<evidence type="ECO:0000256" key="2">
    <source>
        <dbReference type="ARBA" id="ARBA00009174"/>
    </source>
</evidence>
<keyword evidence="7 9" id="KW-0456">Lyase</keyword>
<evidence type="ECO:0000256" key="5">
    <source>
        <dbReference type="ARBA" id="ARBA00022556"/>
    </source>
</evidence>
<comment type="function">
    <text evidence="8 9">Involved in unsaturated fatty acids biosynthesis. Catalyzes the dehydration of short chain beta-hydroxyacyl-ACPs and long chain saturated and unsaturated beta-hydroxyacyl-ACPs.</text>
</comment>
<dbReference type="STRING" id="584787.GCA_001247655_00370"/>
<protein>
    <recommendedName>
        <fullName evidence="9">3-hydroxyacyl-[acyl-carrier-protein] dehydratase FabZ</fullName>
        <ecNumber evidence="9">4.2.1.59</ecNumber>
    </recommendedName>
    <alternativeName>
        <fullName evidence="9">(3R)-hydroxymyristoyl-[acyl-carrier-protein] dehydratase</fullName>
        <shortName evidence="9">(3R)-hydroxymyristoyl-ACP dehydrase</shortName>
    </alternativeName>
    <alternativeName>
        <fullName evidence="9">Beta-hydroxyacyl-ACP dehydratase</fullName>
    </alternativeName>
</protein>
<dbReference type="CDD" id="cd01288">
    <property type="entry name" value="FabZ"/>
    <property type="match status" value="1"/>
</dbReference>
<accession>A0A3N1PIM2</accession>
<dbReference type="PANTHER" id="PTHR30272:SF1">
    <property type="entry name" value="3-HYDROXYACYL-[ACYL-CARRIER-PROTEIN] DEHYDRATASE"/>
    <property type="match status" value="1"/>
</dbReference>
<dbReference type="PANTHER" id="PTHR30272">
    <property type="entry name" value="3-HYDROXYACYL-[ACYL-CARRIER-PROTEIN] DEHYDRATASE"/>
    <property type="match status" value="1"/>
</dbReference>
<comment type="similarity">
    <text evidence="2 9">Belongs to the thioester dehydratase family. FabZ subfamily.</text>
</comment>
<dbReference type="InterPro" id="IPR029069">
    <property type="entry name" value="HotDog_dom_sf"/>
</dbReference>
<dbReference type="FunFam" id="3.10.129.10:FF:000001">
    <property type="entry name" value="3-hydroxyacyl-[acyl-carrier-protein] dehydratase FabZ"/>
    <property type="match status" value="1"/>
</dbReference>
<dbReference type="GO" id="GO:0005737">
    <property type="term" value="C:cytoplasm"/>
    <property type="evidence" value="ECO:0007669"/>
    <property type="project" value="UniProtKB-SubCell"/>
</dbReference>
<keyword evidence="5 9" id="KW-0441">Lipid A biosynthesis</keyword>
<evidence type="ECO:0000256" key="6">
    <source>
        <dbReference type="ARBA" id="ARBA00023098"/>
    </source>
</evidence>
<proteinExistence type="inferred from homology"/>
<dbReference type="GO" id="GO:0006633">
    <property type="term" value="P:fatty acid biosynthetic process"/>
    <property type="evidence" value="ECO:0007669"/>
    <property type="project" value="UniProtKB-UniRule"/>
</dbReference>
<evidence type="ECO:0000256" key="7">
    <source>
        <dbReference type="ARBA" id="ARBA00023239"/>
    </source>
</evidence>
<keyword evidence="4 9" id="KW-0444">Lipid biosynthesis</keyword>
<dbReference type="SUPFAM" id="SSF54637">
    <property type="entry name" value="Thioesterase/thiol ester dehydrase-isomerase"/>
    <property type="match status" value="1"/>
</dbReference>
<dbReference type="GO" id="GO:0019171">
    <property type="term" value="F:(3R)-hydroxyacyl-[acyl-carrier-protein] dehydratase activity"/>
    <property type="evidence" value="ECO:0007669"/>
    <property type="project" value="UniProtKB-EC"/>
</dbReference>